<organism evidence="1 2">
    <name type="scientific">Gossypium stocksii</name>
    <dbReference type="NCBI Taxonomy" id="47602"/>
    <lineage>
        <taxon>Eukaryota</taxon>
        <taxon>Viridiplantae</taxon>
        <taxon>Streptophyta</taxon>
        <taxon>Embryophyta</taxon>
        <taxon>Tracheophyta</taxon>
        <taxon>Spermatophyta</taxon>
        <taxon>Magnoliopsida</taxon>
        <taxon>eudicotyledons</taxon>
        <taxon>Gunneridae</taxon>
        <taxon>Pentapetalae</taxon>
        <taxon>rosids</taxon>
        <taxon>malvids</taxon>
        <taxon>Malvales</taxon>
        <taxon>Malvaceae</taxon>
        <taxon>Malvoideae</taxon>
        <taxon>Gossypium</taxon>
    </lineage>
</organism>
<evidence type="ECO:0000313" key="1">
    <source>
        <dbReference type="EMBL" id="KAH1096653.1"/>
    </source>
</evidence>
<keyword evidence="2" id="KW-1185">Reference proteome</keyword>
<sequence>MSRERVDDFLTSKHSATTVNRARIRGSCGRHRSEDQRVTDTMLEVMMKAELVFMPMPRKGHFVSMVQLAKLLDEQNVNIVELKDLDTEFTIPSYLNLVSSKLFPTVMLKLESLPMVNTLVRGI</sequence>
<name>A0A9D3VTZ5_9ROSI</name>
<evidence type="ECO:0000313" key="2">
    <source>
        <dbReference type="Proteomes" id="UP000828251"/>
    </source>
</evidence>
<protein>
    <submittedName>
        <fullName evidence="1">Uncharacterized protein</fullName>
    </submittedName>
</protein>
<comment type="caution">
    <text evidence="1">The sequence shown here is derived from an EMBL/GenBank/DDBJ whole genome shotgun (WGS) entry which is preliminary data.</text>
</comment>
<dbReference type="EMBL" id="JAIQCV010000005">
    <property type="protein sequence ID" value="KAH1096653.1"/>
    <property type="molecule type" value="Genomic_DNA"/>
</dbReference>
<reference evidence="1 2" key="1">
    <citation type="journal article" date="2021" name="Plant Biotechnol. J.">
        <title>Multi-omics assisted identification of the key and species-specific regulatory components of drought-tolerant mechanisms in Gossypium stocksii.</title>
        <authorList>
            <person name="Yu D."/>
            <person name="Ke L."/>
            <person name="Zhang D."/>
            <person name="Wu Y."/>
            <person name="Sun Y."/>
            <person name="Mei J."/>
            <person name="Sun J."/>
            <person name="Sun Y."/>
        </authorList>
    </citation>
    <scope>NUCLEOTIDE SEQUENCE [LARGE SCALE GENOMIC DNA]</scope>
    <source>
        <strain evidence="2">cv. E1</strain>
        <tissue evidence="1">Leaf</tissue>
    </source>
</reference>
<dbReference type="AlphaFoldDB" id="A0A9D3VTZ5"/>
<dbReference type="OrthoDB" id="5835829at2759"/>
<gene>
    <name evidence="1" type="ORF">J1N35_013574</name>
</gene>
<dbReference type="Proteomes" id="UP000828251">
    <property type="component" value="Unassembled WGS sequence"/>
</dbReference>
<accession>A0A9D3VTZ5</accession>
<proteinExistence type="predicted"/>